<evidence type="ECO:0000313" key="1">
    <source>
        <dbReference type="EMBL" id="UUX52023.1"/>
    </source>
</evidence>
<proteinExistence type="predicted"/>
<dbReference type="RefSeq" id="WP_257771845.1">
    <property type="nucleotide sequence ID" value="NZ_CP102480.1"/>
</dbReference>
<gene>
    <name evidence="1" type="ORF">NUH88_10030</name>
</gene>
<protein>
    <recommendedName>
        <fullName evidence="3">Lipoprotein</fullName>
    </recommendedName>
</protein>
<dbReference type="KEGG" id="naci:NUH88_10030"/>
<name>A0A9J7AXB8_9PROT</name>
<dbReference type="Proteomes" id="UP001060336">
    <property type="component" value="Chromosome"/>
</dbReference>
<sequence length="68" mass="7728">MEISRPAVFRGLAFAALAMLLLAGCREHEQNRVLLYKKGTYLGAEDQSLSEETLSEIRNRGRRQSFDL</sequence>
<accession>A0A9J7AXB8</accession>
<dbReference type="PROSITE" id="PS51257">
    <property type="entry name" value="PROKAR_LIPOPROTEIN"/>
    <property type="match status" value="1"/>
</dbReference>
<dbReference type="AlphaFoldDB" id="A0A9J7AXB8"/>
<reference evidence="1" key="1">
    <citation type="submission" date="2022-08" db="EMBL/GenBank/DDBJ databases">
        <title>Nisaea acidiphila sp. nov., isolated from a marine algal debris and emended description of the genus Nisaea Urios et al. 2008.</title>
        <authorList>
            <person name="Kwon K."/>
        </authorList>
    </citation>
    <scope>NUCLEOTIDE SEQUENCE</scope>
    <source>
        <strain evidence="1">MEBiC11861</strain>
    </source>
</reference>
<evidence type="ECO:0000313" key="2">
    <source>
        <dbReference type="Proteomes" id="UP001060336"/>
    </source>
</evidence>
<keyword evidence="2" id="KW-1185">Reference proteome</keyword>
<dbReference type="EMBL" id="CP102480">
    <property type="protein sequence ID" value="UUX52023.1"/>
    <property type="molecule type" value="Genomic_DNA"/>
</dbReference>
<evidence type="ECO:0008006" key="3">
    <source>
        <dbReference type="Google" id="ProtNLM"/>
    </source>
</evidence>
<organism evidence="1 2">
    <name type="scientific">Nisaea acidiphila</name>
    <dbReference type="NCBI Taxonomy" id="1862145"/>
    <lineage>
        <taxon>Bacteria</taxon>
        <taxon>Pseudomonadati</taxon>
        <taxon>Pseudomonadota</taxon>
        <taxon>Alphaproteobacteria</taxon>
        <taxon>Rhodospirillales</taxon>
        <taxon>Thalassobaculaceae</taxon>
        <taxon>Nisaea</taxon>
    </lineage>
</organism>